<keyword evidence="2" id="KW-0378">Hydrolase</keyword>
<feature type="compositionally biased region" description="Basic and acidic residues" evidence="1">
    <location>
        <begin position="73"/>
        <end position="84"/>
    </location>
</feature>
<dbReference type="EMBL" id="CADCVR010000036">
    <property type="protein sequence ID" value="CAA9487401.1"/>
    <property type="molecule type" value="Genomic_DNA"/>
</dbReference>
<feature type="non-terminal residue" evidence="2">
    <location>
        <position position="221"/>
    </location>
</feature>
<organism evidence="2">
    <name type="scientific">uncultured Solirubrobacteraceae bacterium</name>
    <dbReference type="NCBI Taxonomy" id="1162706"/>
    <lineage>
        <taxon>Bacteria</taxon>
        <taxon>Bacillati</taxon>
        <taxon>Actinomycetota</taxon>
        <taxon>Thermoleophilia</taxon>
        <taxon>Solirubrobacterales</taxon>
        <taxon>Solirubrobacteraceae</taxon>
        <taxon>environmental samples</taxon>
    </lineage>
</organism>
<accession>A0A6J4SBC6</accession>
<reference evidence="2" key="1">
    <citation type="submission" date="2020-02" db="EMBL/GenBank/DDBJ databases">
        <authorList>
            <person name="Meier V. D."/>
        </authorList>
    </citation>
    <scope>NUCLEOTIDE SEQUENCE</scope>
    <source>
        <strain evidence="2">AVDCRST_MAG53</strain>
    </source>
</reference>
<evidence type="ECO:0000256" key="1">
    <source>
        <dbReference type="SAM" id="MobiDB-lite"/>
    </source>
</evidence>
<feature type="compositionally biased region" description="Basic residues" evidence="1">
    <location>
        <begin position="85"/>
        <end position="95"/>
    </location>
</feature>
<dbReference type="GO" id="GO:0016787">
    <property type="term" value="F:hydrolase activity"/>
    <property type="evidence" value="ECO:0007669"/>
    <property type="project" value="UniProtKB-KW"/>
</dbReference>
<feature type="compositionally biased region" description="Basic residues" evidence="1">
    <location>
        <begin position="197"/>
        <end position="206"/>
    </location>
</feature>
<proteinExistence type="predicted"/>
<gene>
    <name evidence="2" type="ORF">AVDCRST_MAG53-1088</name>
</gene>
<evidence type="ECO:0000313" key="2">
    <source>
        <dbReference type="EMBL" id="CAA9487401.1"/>
    </source>
</evidence>
<dbReference type="AlphaFoldDB" id="A0A6J4SBC6"/>
<feature type="region of interest" description="Disordered" evidence="1">
    <location>
        <begin position="1"/>
        <end position="221"/>
    </location>
</feature>
<feature type="compositionally biased region" description="Basic residues" evidence="1">
    <location>
        <begin position="127"/>
        <end position="140"/>
    </location>
</feature>
<feature type="compositionally biased region" description="Basic residues" evidence="1">
    <location>
        <begin position="18"/>
        <end position="35"/>
    </location>
</feature>
<name>A0A6J4SBC6_9ACTN</name>
<sequence length="221" mass="25230">EQACRHHRGLLPQGDRQRLRRGGRRPHPRRHGHPRRGVEAARRRARGRPRAALHRAHPADPPPRRPRLQRGGARGDHRRRDPRLPGRRPVSHPGHRAAQAEGGHTARPWPRALRERGAAVEALARPRAGRPGRRRARRPVPRPGDAGPHRRPRLPAVGGARRAVHRRRGCEPHLRRPAPSRRRPPDRPDELPAPGRRALRGRLLRPRAHDRFGRRGAVRLL</sequence>
<protein>
    <submittedName>
        <fullName evidence="2">MBL-fold metallo-hydrolase superfamily</fullName>
    </submittedName>
</protein>
<feature type="compositionally biased region" description="Basic residues" evidence="1">
    <location>
        <begin position="43"/>
        <end position="56"/>
    </location>
</feature>
<feature type="non-terminal residue" evidence="2">
    <location>
        <position position="1"/>
    </location>
</feature>